<feature type="transmembrane region" description="Helical" evidence="1">
    <location>
        <begin position="63"/>
        <end position="83"/>
    </location>
</feature>
<organism evidence="3">
    <name type="scientific">Arundo donax</name>
    <name type="common">Giant reed</name>
    <name type="synonym">Donax arundinaceus</name>
    <dbReference type="NCBI Taxonomy" id="35708"/>
    <lineage>
        <taxon>Eukaryota</taxon>
        <taxon>Viridiplantae</taxon>
        <taxon>Streptophyta</taxon>
        <taxon>Embryophyta</taxon>
        <taxon>Tracheophyta</taxon>
        <taxon>Spermatophyta</taxon>
        <taxon>Magnoliopsida</taxon>
        <taxon>Liliopsida</taxon>
        <taxon>Poales</taxon>
        <taxon>Poaceae</taxon>
        <taxon>PACMAD clade</taxon>
        <taxon>Arundinoideae</taxon>
        <taxon>Arundineae</taxon>
        <taxon>Arundo</taxon>
    </lineage>
</organism>
<keyword evidence="1" id="KW-1133">Transmembrane helix</keyword>
<feature type="signal peptide" evidence="2">
    <location>
        <begin position="1"/>
        <end position="19"/>
    </location>
</feature>
<evidence type="ECO:0000256" key="2">
    <source>
        <dbReference type="SAM" id="SignalP"/>
    </source>
</evidence>
<accession>A0A0A9CMG7</accession>
<proteinExistence type="predicted"/>
<feature type="chain" id="PRO_5002060852" description="Secreted protein" evidence="2">
    <location>
        <begin position="20"/>
        <end position="84"/>
    </location>
</feature>
<keyword evidence="2" id="KW-0732">Signal</keyword>
<name>A0A0A9CMG7_ARUDO</name>
<protein>
    <recommendedName>
        <fullName evidence="4">Secreted protein</fullName>
    </recommendedName>
</protein>
<dbReference type="AlphaFoldDB" id="A0A0A9CMG7"/>
<evidence type="ECO:0000313" key="3">
    <source>
        <dbReference type="EMBL" id="JAD72707.1"/>
    </source>
</evidence>
<keyword evidence="1" id="KW-0812">Transmembrane</keyword>
<sequence length="84" mass="9806">MACLTLKVIFWFVQQLCFSFHGWWEFCLSHNVRNSIGIFCMCSSLRGECCIRASMSRTCCTKIHFWCLFISIQFSAIVFAWGCI</sequence>
<evidence type="ECO:0000256" key="1">
    <source>
        <dbReference type="SAM" id="Phobius"/>
    </source>
</evidence>
<dbReference type="EMBL" id="GBRH01225188">
    <property type="protein sequence ID" value="JAD72707.1"/>
    <property type="molecule type" value="Transcribed_RNA"/>
</dbReference>
<keyword evidence="1" id="KW-0472">Membrane</keyword>
<reference evidence="3" key="1">
    <citation type="submission" date="2014-09" db="EMBL/GenBank/DDBJ databases">
        <authorList>
            <person name="Magalhaes I.L.F."/>
            <person name="Oliveira U."/>
            <person name="Santos F.R."/>
            <person name="Vidigal T.H.D.A."/>
            <person name="Brescovit A.D."/>
            <person name="Santos A.J."/>
        </authorList>
    </citation>
    <scope>NUCLEOTIDE SEQUENCE</scope>
    <source>
        <tissue evidence="3">Shoot tissue taken approximately 20 cm above the soil surface</tissue>
    </source>
</reference>
<reference evidence="3" key="2">
    <citation type="journal article" date="2015" name="Data Brief">
        <title>Shoot transcriptome of the giant reed, Arundo donax.</title>
        <authorList>
            <person name="Barrero R.A."/>
            <person name="Guerrero F.D."/>
            <person name="Moolhuijzen P."/>
            <person name="Goolsby J.A."/>
            <person name="Tidwell J."/>
            <person name="Bellgard S.E."/>
            <person name="Bellgard M.I."/>
        </authorList>
    </citation>
    <scope>NUCLEOTIDE SEQUENCE</scope>
    <source>
        <tissue evidence="3">Shoot tissue taken approximately 20 cm above the soil surface</tissue>
    </source>
</reference>
<evidence type="ECO:0008006" key="4">
    <source>
        <dbReference type="Google" id="ProtNLM"/>
    </source>
</evidence>